<feature type="region of interest" description="Disordered" evidence="3">
    <location>
        <begin position="121"/>
        <end position="159"/>
    </location>
</feature>
<evidence type="ECO:0000256" key="3">
    <source>
        <dbReference type="SAM" id="MobiDB-lite"/>
    </source>
</evidence>
<dbReference type="InterPro" id="IPR036390">
    <property type="entry name" value="WH_DNA-bd_sf"/>
</dbReference>
<accession>A0A8H7XSN3</accession>
<feature type="DNA-binding region" description="Fork-head" evidence="2">
    <location>
        <begin position="226"/>
        <end position="307"/>
    </location>
</feature>
<feature type="compositionally biased region" description="Low complexity" evidence="3">
    <location>
        <begin position="121"/>
        <end position="143"/>
    </location>
</feature>
<dbReference type="InterPro" id="IPR036388">
    <property type="entry name" value="WH-like_DNA-bd_sf"/>
</dbReference>
<dbReference type="AlphaFoldDB" id="A0A8H7XSN3"/>
<sequence>MYSSSNLYSSAHQSLTPKIIHSPETESISDTEELKEMEQYVNYGEDSGVDIASHTTNTENTTPVGAPLPQYAWQRYPVINFAPLYVYGAHPYFYTTMARPLPPALPSLYSWAPQIDLGTASTTNDTASSSSESNSLVESNELSKASSRKRGTSARVHKACKPSAKRVVVSPGRRVARSQRTSGELTPAEVKSLASAEVTERVVRSILGIADDVELKDAWPQGPDPWSDYSRPEVIMLAICCTKGHRATLSQIESLVMKKYPTLKTTNSGKGWRGTIRHNLSAHPQFRRLRREQGRGGPWTLDVTKIK</sequence>
<comment type="caution">
    <text evidence="5">The sequence shown here is derived from an EMBL/GenBank/DDBJ whole genome shotgun (WGS) entry which is preliminary data.</text>
</comment>
<reference evidence="5" key="1">
    <citation type="submission" date="2021-02" db="EMBL/GenBank/DDBJ databases">
        <title>Psilocybe cubensis genome.</title>
        <authorList>
            <person name="Mckernan K.J."/>
            <person name="Crawford S."/>
            <person name="Trippe A."/>
            <person name="Kane L.T."/>
            <person name="Mclaughlin S."/>
        </authorList>
    </citation>
    <scope>NUCLEOTIDE SEQUENCE [LARGE SCALE GENOMIC DNA]</scope>
    <source>
        <strain evidence="5">MGC-MH-2018</strain>
    </source>
</reference>
<keyword evidence="2" id="KW-0539">Nucleus</keyword>
<dbReference type="SMART" id="SM00339">
    <property type="entry name" value="FH"/>
    <property type="match status" value="1"/>
</dbReference>
<dbReference type="EMBL" id="JAFIQS010000010">
    <property type="protein sequence ID" value="KAG5164955.1"/>
    <property type="molecule type" value="Genomic_DNA"/>
</dbReference>
<dbReference type="PROSITE" id="PS50039">
    <property type="entry name" value="FORK_HEAD_3"/>
    <property type="match status" value="1"/>
</dbReference>
<evidence type="ECO:0000256" key="2">
    <source>
        <dbReference type="PROSITE-ProRule" id="PRU00089"/>
    </source>
</evidence>
<dbReference type="OrthoDB" id="5954824at2759"/>
<dbReference type="GO" id="GO:0005634">
    <property type="term" value="C:nucleus"/>
    <property type="evidence" value="ECO:0007669"/>
    <property type="project" value="UniProtKB-SubCell"/>
</dbReference>
<dbReference type="Pfam" id="PF00250">
    <property type="entry name" value="Forkhead"/>
    <property type="match status" value="1"/>
</dbReference>
<organism evidence="5">
    <name type="scientific">Psilocybe cubensis</name>
    <name type="common">Psychedelic mushroom</name>
    <name type="synonym">Stropharia cubensis</name>
    <dbReference type="NCBI Taxonomy" id="181762"/>
    <lineage>
        <taxon>Eukaryota</taxon>
        <taxon>Fungi</taxon>
        <taxon>Dikarya</taxon>
        <taxon>Basidiomycota</taxon>
        <taxon>Agaricomycotina</taxon>
        <taxon>Agaricomycetes</taxon>
        <taxon>Agaricomycetidae</taxon>
        <taxon>Agaricales</taxon>
        <taxon>Agaricineae</taxon>
        <taxon>Strophariaceae</taxon>
        <taxon>Psilocybe</taxon>
    </lineage>
</organism>
<protein>
    <recommendedName>
        <fullName evidence="4">Fork-head domain-containing protein</fullName>
    </recommendedName>
</protein>
<gene>
    <name evidence="5" type="ORF">JR316_009645</name>
</gene>
<proteinExistence type="predicted"/>
<comment type="subcellular location">
    <subcellularLocation>
        <location evidence="2">Nucleus</location>
    </subcellularLocation>
</comment>
<name>A0A8H7XSN3_PSICU</name>
<dbReference type="SUPFAM" id="SSF46785">
    <property type="entry name" value="Winged helix' DNA-binding domain"/>
    <property type="match status" value="1"/>
</dbReference>
<feature type="domain" description="Fork-head" evidence="4">
    <location>
        <begin position="226"/>
        <end position="307"/>
    </location>
</feature>
<dbReference type="Gene3D" id="1.10.10.10">
    <property type="entry name" value="Winged helix-like DNA-binding domain superfamily/Winged helix DNA-binding domain"/>
    <property type="match status" value="1"/>
</dbReference>
<evidence type="ECO:0000313" key="5">
    <source>
        <dbReference type="EMBL" id="KAG5164955.1"/>
    </source>
</evidence>
<keyword evidence="1 2" id="KW-0238">DNA-binding</keyword>
<dbReference type="GO" id="GO:0003700">
    <property type="term" value="F:DNA-binding transcription factor activity"/>
    <property type="evidence" value="ECO:0007669"/>
    <property type="project" value="InterPro"/>
</dbReference>
<dbReference type="GO" id="GO:0043565">
    <property type="term" value="F:sequence-specific DNA binding"/>
    <property type="evidence" value="ECO:0007669"/>
    <property type="project" value="InterPro"/>
</dbReference>
<dbReference type="InterPro" id="IPR001766">
    <property type="entry name" value="Fork_head_dom"/>
</dbReference>
<evidence type="ECO:0000256" key="1">
    <source>
        <dbReference type="ARBA" id="ARBA00023125"/>
    </source>
</evidence>
<evidence type="ECO:0000259" key="4">
    <source>
        <dbReference type="PROSITE" id="PS50039"/>
    </source>
</evidence>
<feature type="compositionally biased region" description="Basic residues" evidence="3">
    <location>
        <begin position="146"/>
        <end position="159"/>
    </location>
</feature>